<comment type="cofactor">
    <cofactor evidence="3">
        <name>Mg(2+)</name>
        <dbReference type="ChEBI" id="CHEBI:18420"/>
    </cofactor>
</comment>
<keyword evidence="18" id="KW-0346">Stress response</keyword>
<dbReference type="SUPFAM" id="SSF47384">
    <property type="entry name" value="Homodimeric domain of signal transducing histidine kinase"/>
    <property type="match status" value="1"/>
</dbReference>
<dbReference type="CDD" id="cd00082">
    <property type="entry name" value="HisKA"/>
    <property type="match status" value="1"/>
</dbReference>
<evidence type="ECO:0000256" key="12">
    <source>
        <dbReference type="ARBA" id="ARBA00022801"/>
    </source>
</evidence>
<dbReference type="GO" id="GO:0000155">
    <property type="term" value="F:phosphorelay sensor kinase activity"/>
    <property type="evidence" value="ECO:0007669"/>
    <property type="project" value="InterPro"/>
</dbReference>
<feature type="domain" description="Histidine kinase" evidence="24">
    <location>
        <begin position="136"/>
        <end position="339"/>
    </location>
</feature>
<dbReference type="GO" id="GO:0004721">
    <property type="term" value="F:phosphoprotein phosphatase activity"/>
    <property type="evidence" value="ECO:0007669"/>
    <property type="project" value="UniProtKB-KW"/>
</dbReference>
<dbReference type="PROSITE" id="PS50885">
    <property type="entry name" value="HAMP"/>
    <property type="match status" value="1"/>
</dbReference>
<comment type="caution">
    <text evidence="26">The sequence shown here is derived from an EMBL/GenBank/DDBJ whole genome shotgun (WGS) entry which is preliminary data.</text>
</comment>
<keyword evidence="17" id="KW-0902">Two-component regulatory system</keyword>
<proteinExistence type="predicted"/>
<evidence type="ECO:0000256" key="1">
    <source>
        <dbReference type="ARBA" id="ARBA00000085"/>
    </source>
</evidence>
<evidence type="ECO:0000256" key="4">
    <source>
        <dbReference type="ARBA" id="ARBA00004651"/>
    </source>
</evidence>
<dbReference type="PANTHER" id="PTHR44936:SF9">
    <property type="entry name" value="SENSOR PROTEIN CREC"/>
    <property type="match status" value="1"/>
</dbReference>
<comment type="cofactor">
    <cofactor evidence="2">
        <name>Mn(2+)</name>
        <dbReference type="ChEBI" id="CHEBI:29035"/>
    </cofactor>
</comment>
<dbReference type="PANTHER" id="PTHR44936">
    <property type="entry name" value="SENSOR PROTEIN CREC"/>
    <property type="match status" value="1"/>
</dbReference>
<evidence type="ECO:0000256" key="11">
    <source>
        <dbReference type="ARBA" id="ARBA00022777"/>
    </source>
</evidence>
<feature type="transmembrane region" description="Helical" evidence="23">
    <location>
        <begin position="47"/>
        <end position="70"/>
    </location>
</feature>
<dbReference type="GO" id="GO:0005524">
    <property type="term" value="F:ATP binding"/>
    <property type="evidence" value="ECO:0007669"/>
    <property type="project" value="UniProtKB-KW"/>
</dbReference>
<dbReference type="InterPro" id="IPR050980">
    <property type="entry name" value="2C_sensor_his_kinase"/>
</dbReference>
<dbReference type="InterPro" id="IPR036097">
    <property type="entry name" value="HisK_dim/P_sf"/>
</dbReference>
<keyword evidence="11 26" id="KW-0418">Kinase</keyword>
<dbReference type="Gene3D" id="3.30.565.10">
    <property type="entry name" value="Histidine kinase-like ATPase, C-terminal domain"/>
    <property type="match status" value="1"/>
</dbReference>
<name>A0A542E2B6_9MICO</name>
<evidence type="ECO:0000256" key="20">
    <source>
        <dbReference type="ARBA" id="ARBA00023211"/>
    </source>
</evidence>
<dbReference type="SUPFAM" id="SSF55874">
    <property type="entry name" value="ATPase domain of HSP90 chaperone/DNA topoisomerase II/histidine kinase"/>
    <property type="match status" value="1"/>
</dbReference>
<evidence type="ECO:0000256" key="15">
    <source>
        <dbReference type="ARBA" id="ARBA00022912"/>
    </source>
</evidence>
<evidence type="ECO:0000256" key="19">
    <source>
        <dbReference type="ARBA" id="ARBA00023026"/>
    </source>
</evidence>
<dbReference type="SMART" id="SM00387">
    <property type="entry name" value="HATPase_c"/>
    <property type="match status" value="1"/>
</dbReference>
<keyword evidence="20" id="KW-0464">Manganese</keyword>
<evidence type="ECO:0000256" key="18">
    <source>
        <dbReference type="ARBA" id="ARBA00023016"/>
    </source>
</evidence>
<keyword evidence="7" id="KW-0597">Phosphoprotein</keyword>
<dbReference type="InterPro" id="IPR003661">
    <property type="entry name" value="HisK_dim/P_dom"/>
</dbReference>
<evidence type="ECO:0000256" key="21">
    <source>
        <dbReference type="ARBA" id="ARBA00040454"/>
    </source>
</evidence>
<keyword evidence="10" id="KW-0547">Nucleotide-binding</keyword>
<gene>
    <name evidence="26" type="ORF">FB458_2590</name>
</gene>
<dbReference type="PRINTS" id="PR00344">
    <property type="entry name" value="BCTRLSENSOR"/>
</dbReference>
<keyword evidence="6" id="KW-1003">Cell membrane</keyword>
<evidence type="ECO:0000313" key="27">
    <source>
        <dbReference type="Proteomes" id="UP000317893"/>
    </source>
</evidence>
<evidence type="ECO:0000256" key="16">
    <source>
        <dbReference type="ARBA" id="ARBA00022989"/>
    </source>
</evidence>
<keyword evidence="19" id="KW-0843">Virulence</keyword>
<keyword evidence="23" id="KW-0472">Membrane</keyword>
<evidence type="ECO:0000256" key="6">
    <source>
        <dbReference type="ARBA" id="ARBA00022475"/>
    </source>
</evidence>
<evidence type="ECO:0000313" key="26">
    <source>
        <dbReference type="EMBL" id="TQJ09478.1"/>
    </source>
</evidence>
<dbReference type="GO" id="GO:0005886">
    <property type="term" value="C:plasma membrane"/>
    <property type="evidence" value="ECO:0007669"/>
    <property type="project" value="UniProtKB-SubCell"/>
</dbReference>
<evidence type="ECO:0000259" key="25">
    <source>
        <dbReference type="PROSITE" id="PS50885"/>
    </source>
</evidence>
<evidence type="ECO:0000256" key="10">
    <source>
        <dbReference type="ARBA" id="ARBA00022741"/>
    </source>
</evidence>
<dbReference type="InterPro" id="IPR036890">
    <property type="entry name" value="HATPase_C_sf"/>
</dbReference>
<evidence type="ECO:0000256" key="7">
    <source>
        <dbReference type="ARBA" id="ARBA00022553"/>
    </source>
</evidence>
<dbReference type="AlphaFoldDB" id="A0A542E2B6"/>
<evidence type="ECO:0000259" key="24">
    <source>
        <dbReference type="PROSITE" id="PS50109"/>
    </source>
</evidence>
<protein>
    <recommendedName>
        <fullName evidence="21">Signal transduction histidine-protein kinase/phosphatase MprB</fullName>
        <ecNumber evidence="5">2.7.13.3</ecNumber>
    </recommendedName>
    <alternativeName>
        <fullName evidence="22">Mycobacterial persistence regulator B</fullName>
    </alternativeName>
</protein>
<dbReference type="Gene3D" id="6.10.340.10">
    <property type="match status" value="1"/>
</dbReference>
<evidence type="ECO:0000256" key="9">
    <source>
        <dbReference type="ARBA" id="ARBA00022692"/>
    </source>
</evidence>
<evidence type="ECO:0000256" key="13">
    <source>
        <dbReference type="ARBA" id="ARBA00022840"/>
    </source>
</evidence>
<sequence length="341" mass="36175">MRPLLVRSVLVGAGLAALVVAVPTAAALVWAQGPGRSLVSGWLDLGLVGVWGPAALLALVLLALLAASVVTQRWVADVVRPLERLAEAAERLAQGRTDLDAVDSGVPEIDRVSAVLVRSARDGRKSLAAERDFASDASHQLRTPLTALLMRLEEISETDDPGVVKEEATIAIDQVERLTKVVDDLLMRSRRGNDAPRPEVSLDSVIAALQREWQPAFEQARRSVRVHGERGLVVKATPVALSQVLSTLLENSLVHGRGTVDVQARRSGPSVVIEVSDQGDGVPAAIAPHIFERSVSSGKGSSTGLGLALARDLAESNGGRLDLVATQPARFALFLSEAEQR</sequence>
<evidence type="ECO:0000256" key="3">
    <source>
        <dbReference type="ARBA" id="ARBA00001946"/>
    </source>
</evidence>
<reference evidence="26 27" key="1">
    <citation type="submission" date="2019-06" db="EMBL/GenBank/DDBJ databases">
        <title>Sequencing the genomes of 1000 actinobacteria strains.</title>
        <authorList>
            <person name="Klenk H.-P."/>
        </authorList>
    </citation>
    <scope>NUCLEOTIDE SEQUENCE [LARGE SCALE GENOMIC DNA]</scope>
    <source>
        <strain evidence="26 27">DSM 18607</strain>
    </source>
</reference>
<organism evidence="26 27">
    <name type="scientific">Lapillicoccus jejuensis</name>
    <dbReference type="NCBI Taxonomy" id="402171"/>
    <lineage>
        <taxon>Bacteria</taxon>
        <taxon>Bacillati</taxon>
        <taxon>Actinomycetota</taxon>
        <taxon>Actinomycetes</taxon>
        <taxon>Micrococcales</taxon>
        <taxon>Intrasporangiaceae</taxon>
        <taxon>Lapillicoccus</taxon>
    </lineage>
</organism>
<keyword evidence="15" id="KW-0904">Protein phosphatase</keyword>
<dbReference type="Gene3D" id="1.10.287.130">
    <property type="match status" value="1"/>
</dbReference>
<comment type="subcellular location">
    <subcellularLocation>
        <location evidence="4">Cell membrane</location>
        <topology evidence="4">Multi-pass membrane protein</topology>
    </subcellularLocation>
</comment>
<dbReference type="InterPro" id="IPR003594">
    <property type="entry name" value="HATPase_dom"/>
</dbReference>
<accession>A0A542E2B6</accession>
<keyword evidence="9 23" id="KW-0812">Transmembrane</keyword>
<dbReference type="Pfam" id="PF00512">
    <property type="entry name" value="HisKA"/>
    <property type="match status" value="1"/>
</dbReference>
<keyword evidence="8" id="KW-0808">Transferase</keyword>
<evidence type="ECO:0000256" key="5">
    <source>
        <dbReference type="ARBA" id="ARBA00012438"/>
    </source>
</evidence>
<dbReference type="RefSeq" id="WP_141848844.1">
    <property type="nucleotide sequence ID" value="NZ_BAAAPR010000014.1"/>
</dbReference>
<comment type="catalytic activity">
    <reaction evidence="1">
        <text>ATP + protein L-histidine = ADP + protein N-phospho-L-histidine.</text>
        <dbReference type="EC" id="2.7.13.3"/>
    </reaction>
</comment>
<dbReference type="PROSITE" id="PS50109">
    <property type="entry name" value="HIS_KIN"/>
    <property type="match status" value="1"/>
</dbReference>
<keyword evidence="16 23" id="KW-1133">Transmembrane helix</keyword>
<keyword evidence="27" id="KW-1185">Reference proteome</keyword>
<dbReference type="Pfam" id="PF02518">
    <property type="entry name" value="HATPase_c"/>
    <property type="match status" value="1"/>
</dbReference>
<evidence type="ECO:0000256" key="8">
    <source>
        <dbReference type="ARBA" id="ARBA00022679"/>
    </source>
</evidence>
<keyword evidence="12" id="KW-0378">Hydrolase</keyword>
<dbReference type="OrthoDB" id="5499837at2"/>
<dbReference type="Proteomes" id="UP000317893">
    <property type="component" value="Unassembled WGS sequence"/>
</dbReference>
<keyword evidence="14" id="KW-0460">Magnesium</keyword>
<evidence type="ECO:0000256" key="22">
    <source>
        <dbReference type="ARBA" id="ARBA00041776"/>
    </source>
</evidence>
<dbReference type="SMART" id="SM00388">
    <property type="entry name" value="HisKA"/>
    <property type="match status" value="1"/>
</dbReference>
<dbReference type="InterPro" id="IPR005467">
    <property type="entry name" value="His_kinase_dom"/>
</dbReference>
<dbReference type="EMBL" id="VFMN01000001">
    <property type="protein sequence ID" value="TQJ09478.1"/>
    <property type="molecule type" value="Genomic_DNA"/>
</dbReference>
<dbReference type="EC" id="2.7.13.3" evidence="5"/>
<feature type="domain" description="HAMP" evidence="25">
    <location>
        <begin position="76"/>
        <end position="128"/>
    </location>
</feature>
<evidence type="ECO:0000256" key="14">
    <source>
        <dbReference type="ARBA" id="ARBA00022842"/>
    </source>
</evidence>
<dbReference type="InterPro" id="IPR003660">
    <property type="entry name" value="HAMP_dom"/>
</dbReference>
<keyword evidence="13" id="KW-0067">ATP-binding</keyword>
<evidence type="ECO:0000256" key="23">
    <source>
        <dbReference type="SAM" id="Phobius"/>
    </source>
</evidence>
<evidence type="ECO:0000256" key="2">
    <source>
        <dbReference type="ARBA" id="ARBA00001936"/>
    </source>
</evidence>
<dbReference type="InterPro" id="IPR004358">
    <property type="entry name" value="Sig_transdc_His_kin-like_C"/>
</dbReference>
<evidence type="ECO:0000256" key="17">
    <source>
        <dbReference type="ARBA" id="ARBA00023012"/>
    </source>
</evidence>